<dbReference type="GO" id="GO:0032259">
    <property type="term" value="P:methylation"/>
    <property type="evidence" value="ECO:0007669"/>
    <property type="project" value="UniProtKB-KW"/>
</dbReference>
<dbReference type="EC" id="2.1.1.85" evidence="3"/>
<dbReference type="AlphaFoldDB" id="A0AAF0ETS7"/>
<evidence type="ECO:0000313" key="10">
    <source>
        <dbReference type="EMBL" id="WFD34412.1"/>
    </source>
</evidence>
<evidence type="ECO:0000256" key="6">
    <source>
        <dbReference type="ARBA" id="ARBA00022679"/>
    </source>
</evidence>
<sequence length="311" mass="33584">MSFAFSFDVEGDSEDVPVVPAAEQAAEHRTPIPFAELNRDSLRTHLPERLSYSPLVVPLESGTIALPRRDLFDVRFQVINEDNAEDATIANSESDLVPGVYEGGLKTWECASDLVAQLARTNLPESKRIIEVGCGTAIPSVYMLHRLLTSNESGTIYLCDYNAEVLSLVVYPNMVLAWHFASNPLTEPGELDIDDELVDAFESDLAKRGITLRFFAGGWDTYTLDEKFDIVLSSETVYAEATLPSLVALLRRATTPASLCLVASKVIYFGVGGGVAAFTHAIEASGGAVAAVSSSTAGVARMVMQVSWPSD</sequence>
<dbReference type="GO" id="GO:0018064">
    <property type="term" value="F:protein-L-histidine N-tele-methyltransferase activity"/>
    <property type="evidence" value="ECO:0007669"/>
    <property type="project" value="UniProtKB-EC"/>
</dbReference>
<evidence type="ECO:0000256" key="1">
    <source>
        <dbReference type="ARBA" id="ARBA00004123"/>
    </source>
</evidence>
<keyword evidence="8" id="KW-0539">Nucleus</keyword>
<proteinExistence type="inferred from homology"/>
<keyword evidence="7" id="KW-0949">S-adenosyl-L-methionine</keyword>
<keyword evidence="5 10" id="KW-0489">Methyltransferase</keyword>
<dbReference type="GO" id="GO:0005634">
    <property type="term" value="C:nucleus"/>
    <property type="evidence" value="ECO:0007669"/>
    <property type="project" value="UniProtKB-SubCell"/>
</dbReference>
<comment type="subcellular location">
    <subcellularLocation>
        <location evidence="2">Cytoplasm</location>
    </subcellularLocation>
    <subcellularLocation>
        <location evidence="1">Nucleus</location>
    </subcellularLocation>
</comment>
<comment type="similarity">
    <text evidence="9">Belongs to the methyltransferase superfamily. METTL18 family.</text>
</comment>
<dbReference type="InterPro" id="IPR019410">
    <property type="entry name" value="Methyltransf_16"/>
</dbReference>
<reference evidence="10" key="1">
    <citation type="submission" date="2023-03" db="EMBL/GenBank/DDBJ databases">
        <title>Mating type loci evolution in Malassezia.</title>
        <authorList>
            <person name="Coelho M.A."/>
        </authorList>
    </citation>
    <scope>NUCLEOTIDE SEQUENCE</scope>
    <source>
        <strain evidence="10">CBS 11721</strain>
    </source>
</reference>
<protein>
    <recommendedName>
        <fullName evidence="3">protein-histidine N-methyltransferase</fullName>
        <ecNumber evidence="3">2.1.1.85</ecNumber>
    </recommendedName>
</protein>
<accession>A0AAF0ETS7</accession>
<dbReference type="PANTHER" id="PTHR14614">
    <property type="entry name" value="HEPATOCELLULAR CARCINOMA-ASSOCIATED ANTIGEN"/>
    <property type="match status" value="1"/>
</dbReference>
<keyword evidence="11" id="KW-1185">Reference proteome</keyword>
<dbReference type="Gene3D" id="3.40.50.150">
    <property type="entry name" value="Vaccinia Virus protein VP39"/>
    <property type="match status" value="1"/>
</dbReference>
<evidence type="ECO:0000256" key="3">
    <source>
        <dbReference type="ARBA" id="ARBA00012533"/>
    </source>
</evidence>
<evidence type="ECO:0000256" key="8">
    <source>
        <dbReference type="ARBA" id="ARBA00023242"/>
    </source>
</evidence>
<evidence type="ECO:0000256" key="5">
    <source>
        <dbReference type="ARBA" id="ARBA00022603"/>
    </source>
</evidence>
<evidence type="ECO:0000256" key="2">
    <source>
        <dbReference type="ARBA" id="ARBA00004496"/>
    </source>
</evidence>
<dbReference type="SUPFAM" id="SSF53335">
    <property type="entry name" value="S-adenosyl-L-methionine-dependent methyltransferases"/>
    <property type="match status" value="1"/>
</dbReference>
<evidence type="ECO:0000313" key="11">
    <source>
        <dbReference type="Proteomes" id="UP001219933"/>
    </source>
</evidence>
<keyword evidence="4" id="KW-0963">Cytoplasm</keyword>
<name>A0AAF0ETS7_9BASI</name>
<keyword evidence="6 10" id="KW-0808">Transferase</keyword>
<dbReference type="GO" id="GO:0005737">
    <property type="term" value="C:cytoplasm"/>
    <property type="evidence" value="ECO:0007669"/>
    <property type="project" value="UniProtKB-SubCell"/>
</dbReference>
<organism evidence="10 11">
    <name type="scientific">Malassezia cuniculi</name>
    <dbReference type="NCBI Taxonomy" id="948313"/>
    <lineage>
        <taxon>Eukaryota</taxon>
        <taxon>Fungi</taxon>
        <taxon>Dikarya</taxon>
        <taxon>Basidiomycota</taxon>
        <taxon>Ustilaginomycotina</taxon>
        <taxon>Malasseziomycetes</taxon>
        <taxon>Malasseziales</taxon>
        <taxon>Malasseziaceae</taxon>
        <taxon>Malassezia</taxon>
    </lineage>
</organism>
<dbReference type="Proteomes" id="UP001219933">
    <property type="component" value="Chromosome 2"/>
</dbReference>
<evidence type="ECO:0000256" key="7">
    <source>
        <dbReference type="ARBA" id="ARBA00022691"/>
    </source>
</evidence>
<evidence type="ECO:0000256" key="4">
    <source>
        <dbReference type="ARBA" id="ARBA00022490"/>
    </source>
</evidence>
<gene>
    <name evidence="10" type="ORF">MCUN1_001253</name>
</gene>
<evidence type="ECO:0000256" key="9">
    <source>
        <dbReference type="ARBA" id="ARBA00038126"/>
    </source>
</evidence>
<dbReference type="EMBL" id="CP119878">
    <property type="protein sequence ID" value="WFD34412.1"/>
    <property type="molecule type" value="Genomic_DNA"/>
</dbReference>
<dbReference type="InterPro" id="IPR029063">
    <property type="entry name" value="SAM-dependent_MTases_sf"/>
</dbReference>
<dbReference type="PANTHER" id="PTHR14614:SF39">
    <property type="entry name" value="HISTIDINE PROTEIN METHYLTRANSFERASE 1 HOMOLOG"/>
    <property type="match status" value="1"/>
</dbReference>